<keyword evidence="3" id="KW-1185">Reference proteome</keyword>
<organism evidence="2 3">
    <name type="scientific">Cetraspora pellucida</name>
    <dbReference type="NCBI Taxonomy" id="1433469"/>
    <lineage>
        <taxon>Eukaryota</taxon>
        <taxon>Fungi</taxon>
        <taxon>Fungi incertae sedis</taxon>
        <taxon>Mucoromycota</taxon>
        <taxon>Glomeromycotina</taxon>
        <taxon>Glomeromycetes</taxon>
        <taxon>Diversisporales</taxon>
        <taxon>Gigasporaceae</taxon>
        <taxon>Cetraspora</taxon>
    </lineage>
</organism>
<reference evidence="2" key="1">
    <citation type="submission" date="2021-06" db="EMBL/GenBank/DDBJ databases">
        <authorList>
            <person name="Kallberg Y."/>
            <person name="Tangrot J."/>
            <person name="Rosling A."/>
        </authorList>
    </citation>
    <scope>NUCLEOTIDE SEQUENCE</scope>
    <source>
        <strain evidence="2">FL966</strain>
    </source>
</reference>
<gene>
    <name evidence="2" type="ORF">CPELLU_LOCUS5691</name>
</gene>
<feature type="region of interest" description="Disordered" evidence="1">
    <location>
        <begin position="75"/>
        <end position="112"/>
    </location>
</feature>
<protein>
    <submittedName>
        <fullName evidence="2">25016_t:CDS:1</fullName>
    </submittedName>
</protein>
<evidence type="ECO:0000313" key="3">
    <source>
        <dbReference type="Proteomes" id="UP000789759"/>
    </source>
</evidence>
<dbReference type="EMBL" id="CAJVQA010003320">
    <property type="protein sequence ID" value="CAG8571851.1"/>
    <property type="molecule type" value="Genomic_DNA"/>
</dbReference>
<dbReference type="OrthoDB" id="2338737at2759"/>
<comment type="caution">
    <text evidence="2">The sequence shown here is derived from an EMBL/GenBank/DDBJ whole genome shotgun (WGS) entry which is preliminary data.</text>
</comment>
<dbReference type="Proteomes" id="UP000789759">
    <property type="component" value="Unassembled WGS sequence"/>
</dbReference>
<proteinExistence type="predicted"/>
<sequence>MFTNFKDQFAINTYRVDISTSSLHEFEPWENLLFHLLVALSLALIVYAACEPYVAGDISSTLGQSHLSAKSSSTSTLNLPSSISSNPISPTSASNPTNSTNSTNSTNPINSSNSNFTVPSVIVQYNTVDVPSNNGTWSICSSNATKYISYSVKVVDNSFPITPGYGNSTSGLSSPLVTAPVVGIIAQIRYANSLKFIPSLSCYQQFVISCDQDTGNIPIQDNENYCLDIINSTPNSQRVNVTISFTQSSVFEGGGFTSANQPGGNIEPSASTSLANIPMSYIWVEWCVCTMVLVMLLM</sequence>
<evidence type="ECO:0000256" key="1">
    <source>
        <dbReference type="SAM" id="MobiDB-lite"/>
    </source>
</evidence>
<evidence type="ECO:0000313" key="2">
    <source>
        <dbReference type="EMBL" id="CAG8571851.1"/>
    </source>
</evidence>
<dbReference type="AlphaFoldDB" id="A0A9N9G110"/>
<name>A0A9N9G110_9GLOM</name>
<accession>A0A9N9G110</accession>